<feature type="region of interest" description="Disordered" evidence="1">
    <location>
        <begin position="64"/>
        <end position="125"/>
    </location>
</feature>
<protein>
    <recommendedName>
        <fullName evidence="5">Proline rich protein</fullName>
    </recommendedName>
</protein>
<evidence type="ECO:0000313" key="3">
    <source>
        <dbReference type="EMBL" id="OSC26652.1"/>
    </source>
</evidence>
<reference evidence="3 4" key="1">
    <citation type="submission" date="2017-04" db="EMBL/GenBank/DDBJ databases">
        <title>The new phylogeny of genus Mycobacterium.</title>
        <authorList>
            <person name="Tortoli E."/>
            <person name="Trovato A."/>
            <person name="Cirillo D.M."/>
        </authorList>
    </citation>
    <scope>NUCLEOTIDE SEQUENCE [LARGE SCALE GENOMIC DNA]</scope>
    <source>
        <strain evidence="3 4">DSM 45247</strain>
    </source>
</reference>
<dbReference type="OrthoDB" id="4753902at2"/>
<feature type="transmembrane region" description="Helical" evidence="2">
    <location>
        <begin position="35"/>
        <end position="59"/>
    </location>
</feature>
<dbReference type="AlphaFoldDB" id="A0A1X2KY58"/>
<keyword evidence="4" id="KW-1185">Reference proteome</keyword>
<accession>A0A1X2KY58</accession>
<feature type="compositionally biased region" description="Gly residues" evidence="1">
    <location>
        <begin position="83"/>
        <end position="103"/>
    </location>
</feature>
<dbReference type="EMBL" id="NCXM01000015">
    <property type="protein sequence ID" value="OSC26652.1"/>
    <property type="molecule type" value="Genomic_DNA"/>
</dbReference>
<gene>
    <name evidence="3" type="ORF">B8W69_15670</name>
</gene>
<organism evidence="3 4">
    <name type="scientific">Mycolicibacterium vulneris</name>
    <dbReference type="NCBI Taxonomy" id="547163"/>
    <lineage>
        <taxon>Bacteria</taxon>
        <taxon>Bacillati</taxon>
        <taxon>Actinomycetota</taxon>
        <taxon>Actinomycetes</taxon>
        <taxon>Mycobacteriales</taxon>
        <taxon>Mycobacteriaceae</taxon>
        <taxon>Mycolicibacterium</taxon>
    </lineage>
</organism>
<evidence type="ECO:0000313" key="4">
    <source>
        <dbReference type="Proteomes" id="UP000242320"/>
    </source>
</evidence>
<evidence type="ECO:0000256" key="2">
    <source>
        <dbReference type="SAM" id="Phobius"/>
    </source>
</evidence>
<comment type="caution">
    <text evidence="3">The sequence shown here is derived from an EMBL/GenBank/DDBJ whole genome shotgun (WGS) entry which is preliminary data.</text>
</comment>
<evidence type="ECO:0008006" key="5">
    <source>
        <dbReference type="Google" id="ProtNLM"/>
    </source>
</evidence>
<feature type="compositionally biased region" description="Basic residues" evidence="1">
    <location>
        <begin position="64"/>
        <end position="82"/>
    </location>
</feature>
<name>A0A1X2KY58_9MYCO</name>
<dbReference type="Proteomes" id="UP000242320">
    <property type="component" value="Unassembled WGS sequence"/>
</dbReference>
<proteinExistence type="predicted"/>
<keyword evidence="2" id="KW-1133">Transmembrane helix</keyword>
<keyword evidence="2" id="KW-0812">Transmembrane</keyword>
<evidence type="ECO:0000256" key="1">
    <source>
        <dbReference type="SAM" id="MobiDB-lite"/>
    </source>
</evidence>
<keyword evidence="2" id="KW-0472">Membrane</keyword>
<sequence>MSETSETPTVRHSTATAPVAAEAAAAYRAPRVFQLAAWVAIVAGIVFIVAVIFFTGFILGHRGGHHGHHHHKHHHAMVHHRGPGGPGSFGGPGAPGGQGGQNGPGATSAPPATSGVRPSGMAPGQLPASVFHSAATAHGAPGQAPSVIVLTN</sequence>